<protein>
    <submittedName>
        <fullName evidence="1">Uncharacterized protein</fullName>
    </submittedName>
</protein>
<dbReference type="EMBL" id="CM056809">
    <property type="protein sequence ID" value="KAJ8648432.1"/>
    <property type="molecule type" value="Genomic_DNA"/>
</dbReference>
<gene>
    <name evidence="1" type="ORF">MRB53_001455</name>
</gene>
<keyword evidence="2" id="KW-1185">Reference proteome</keyword>
<comment type="caution">
    <text evidence="1">The sequence shown here is derived from an EMBL/GenBank/DDBJ whole genome shotgun (WGS) entry which is preliminary data.</text>
</comment>
<reference evidence="1 2" key="1">
    <citation type="journal article" date="2022" name="Hortic Res">
        <title>A haplotype resolved chromosomal level avocado genome allows analysis of novel avocado genes.</title>
        <authorList>
            <person name="Nath O."/>
            <person name="Fletcher S.J."/>
            <person name="Hayward A."/>
            <person name="Shaw L.M."/>
            <person name="Masouleh A.K."/>
            <person name="Furtado A."/>
            <person name="Henry R.J."/>
            <person name="Mitter N."/>
        </authorList>
    </citation>
    <scope>NUCLEOTIDE SEQUENCE [LARGE SCALE GENOMIC DNA]</scope>
    <source>
        <strain evidence="2">cv. Hass</strain>
    </source>
</reference>
<accession>A0ACC2MRN2</accession>
<organism evidence="1 2">
    <name type="scientific">Persea americana</name>
    <name type="common">Avocado</name>
    <dbReference type="NCBI Taxonomy" id="3435"/>
    <lineage>
        <taxon>Eukaryota</taxon>
        <taxon>Viridiplantae</taxon>
        <taxon>Streptophyta</taxon>
        <taxon>Embryophyta</taxon>
        <taxon>Tracheophyta</taxon>
        <taxon>Spermatophyta</taxon>
        <taxon>Magnoliopsida</taxon>
        <taxon>Magnoliidae</taxon>
        <taxon>Laurales</taxon>
        <taxon>Lauraceae</taxon>
        <taxon>Persea</taxon>
    </lineage>
</organism>
<evidence type="ECO:0000313" key="1">
    <source>
        <dbReference type="EMBL" id="KAJ8648432.1"/>
    </source>
</evidence>
<evidence type="ECO:0000313" key="2">
    <source>
        <dbReference type="Proteomes" id="UP001234297"/>
    </source>
</evidence>
<name>A0ACC2MRN2_PERAE</name>
<sequence>MLKEHNVSNDFPENPQINPTSEQDQQHPDEKTGCSEMGRDLFRESDSGDVDFRLKASKPGAGMGKAGNVSPQELTLSYLCDNPKMGVGENEIPGKNLFVSLEKGRYKGKEVVLEHPVDDDRWVERDFFHLHENRGSKRMVAAASEEVVEEKTEKKAKLETLNLSLGLPDVSLSLASSNPAVKSENADLGTAPANGPAKTPTRSIQSIAPSQSDDFTGASLSYSHSHAFSHNPSCSLTRNSTENYDNSVGSRRRESDQMWCGGEGTNGSVHSRFKPLGDGVTLSNNGGHPMMNGRVVNKDGFNSLYRTNSSENLSFFPSELPARQRKGCQSVDSRGRTSEQRKVAENGLGNSDGGKGFGVIRPEEILREIVSGSISITAQVIRELPHDGIEAVKEHLKNLIGALEKREEFAGLQRRLERRSDLTFEALSNAPKFQLDVLVTVKTGLATYISGKYHLSTPELVEVLLLLRCRNVNCKNLLPVDDCDCKICSTKKGFCSACMCPICMNFDCASNTCSWVGCDVCSHWCHAVCGMKKNLIRLSSSSKEAGAAAEMHFHCIGCGHASEMFGFVRDVFESCAKDWGLETLIKELDCVRKIFQGSVDHKGKELYNRAEDLITKLNKRLISPSDACNGLLQFFERGISNISGLGSSSKDMIQAMQRADVLLPPPTPIPPKPSHDTNTSITKTDTLHRNYHQSNMSKALTSEQTIEPELSFGVPKKDEFDSLESALRLKEAEARFFQGRADDARREAERYRKLVRTKNEQLEEEYASKLAKLCLQDTEEKRRKKFDELKVLENSNCDYYKMKLRMEAEIDGLLKRMEATRRQWV</sequence>
<proteinExistence type="predicted"/>
<dbReference type="Proteomes" id="UP001234297">
    <property type="component" value="Chromosome 1"/>
</dbReference>